<keyword evidence="1" id="KW-0472">Membrane</keyword>
<dbReference type="EMBL" id="GGFM01008930">
    <property type="protein sequence ID" value="MBW29681.1"/>
    <property type="molecule type" value="Transcribed_RNA"/>
</dbReference>
<sequence>MQPSDVCWRNWKTLVEALWCTVVCSSRVLTVVSLLGSPCNHHYHSPQATDNHRLPSTNSPKRHNNRLQITAARLLRSPNNSTESRSRVSVHCIHQTPQPTTNARSIYFSLALSLSLYVSLFHAFSSFRYSVDYSVE</sequence>
<feature type="transmembrane region" description="Helical" evidence="1">
    <location>
        <begin position="106"/>
        <end position="124"/>
    </location>
</feature>
<organism evidence="2">
    <name type="scientific">Anopheles braziliensis</name>
    <dbReference type="NCBI Taxonomy" id="58242"/>
    <lineage>
        <taxon>Eukaryota</taxon>
        <taxon>Metazoa</taxon>
        <taxon>Ecdysozoa</taxon>
        <taxon>Arthropoda</taxon>
        <taxon>Hexapoda</taxon>
        <taxon>Insecta</taxon>
        <taxon>Pterygota</taxon>
        <taxon>Neoptera</taxon>
        <taxon>Endopterygota</taxon>
        <taxon>Diptera</taxon>
        <taxon>Nematocera</taxon>
        <taxon>Culicoidea</taxon>
        <taxon>Culicidae</taxon>
        <taxon>Anophelinae</taxon>
        <taxon>Anopheles</taxon>
    </lineage>
</organism>
<evidence type="ECO:0000256" key="1">
    <source>
        <dbReference type="SAM" id="Phobius"/>
    </source>
</evidence>
<accession>A0A2M3ZMC4</accession>
<protein>
    <submittedName>
        <fullName evidence="2">Putative secreted peptide</fullName>
    </submittedName>
</protein>
<evidence type="ECO:0000313" key="2">
    <source>
        <dbReference type="EMBL" id="MBW29681.1"/>
    </source>
</evidence>
<proteinExistence type="predicted"/>
<reference evidence="2" key="1">
    <citation type="submission" date="2018-01" db="EMBL/GenBank/DDBJ databases">
        <title>An insight into the sialome of Amazonian anophelines.</title>
        <authorList>
            <person name="Ribeiro J.M."/>
            <person name="Scarpassa V."/>
            <person name="Calvo E."/>
        </authorList>
    </citation>
    <scope>NUCLEOTIDE SEQUENCE</scope>
    <source>
        <tissue evidence="2">Salivary glands</tissue>
    </source>
</reference>
<dbReference type="AlphaFoldDB" id="A0A2M3ZMC4"/>
<keyword evidence="1" id="KW-1133">Transmembrane helix</keyword>
<keyword evidence="1" id="KW-0812">Transmembrane</keyword>
<name>A0A2M3ZMC4_9DIPT</name>